<dbReference type="Proteomes" id="UP001652642">
    <property type="component" value="Chromosome 1"/>
</dbReference>
<dbReference type="Gene3D" id="1.10.4020.10">
    <property type="entry name" value="DNA breaking-rejoining enzymes"/>
    <property type="match status" value="1"/>
</dbReference>
<dbReference type="Gene3D" id="2.40.70.10">
    <property type="entry name" value="Acid Proteases"/>
    <property type="match status" value="1"/>
</dbReference>
<reference evidence="5" key="1">
    <citation type="submission" date="2025-05" db="UniProtKB">
        <authorList>
            <consortium name="RefSeq"/>
        </authorList>
    </citation>
    <scope>NUCLEOTIDE SEQUENCE [LARGE SCALE GENOMIC DNA]</scope>
</reference>
<dbReference type="GeneID" id="140706737"/>
<sequence>MDRQAKLIENLVEQQTLIARQIRRQGPEEERTERPAAAVRGGLIAGPAPIRMQKMTSSDDPEAYLHTFERVAVAAGWPREQWTLILIPCLTGLLQEVVDTLSTQEASQYESVKRAILRTLNLTEETYRKRLRDLKWKPGSHPRTVAQRMRANALRWLKPNGEDGERVVDLIVMEQLVQTLGAGAKNWIQRNNPKTLEKAISLLEDYSMTEEAAKEGNTPWAEKGKPRGGEASLSFSNSSTRSAVEPSGTQKFKGKMFEPFGSKPVRPVTVDQRIYAPGMGWREGKDGRPIYTPGAGVRENKEGRPVCFACGVPGHVRRNCPGADCSWVGLYDKPSPPKVDSSERWEVEAWVNGDKKKALIDTGCAKTLVRDLLGQKKEEGLTVRCIHGDVKKYQTLWATVRVGAEERRMNIGVVPGLSREMLLGRDWVGSRDVGKIKEGLQGEMLKAEDQSDFLQRASRGTDAIDAARRCIASRTIASGSTGQRGARTGVEDGPLGRGGV</sequence>
<keyword evidence="1" id="KW-0863">Zinc-finger</keyword>
<dbReference type="InterPro" id="IPR036875">
    <property type="entry name" value="Znf_CCHC_sf"/>
</dbReference>
<evidence type="ECO:0000256" key="1">
    <source>
        <dbReference type="PROSITE-ProRule" id="PRU00047"/>
    </source>
</evidence>
<dbReference type="Pfam" id="PF02023">
    <property type="entry name" value="SCAN"/>
    <property type="match status" value="1"/>
</dbReference>
<protein>
    <recommendedName>
        <fullName evidence="7">CCHC-type domain-containing protein</fullName>
    </recommendedName>
</protein>
<reference evidence="6" key="2">
    <citation type="submission" date="2025-08" db="UniProtKB">
        <authorList>
            <consortium name="RefSeq"/>
        </authorList>
    </citation>
    <scope>IDENTIFICATION</scope>
</reference>
<dbReference type="RefSeq" id="XP_072854223.1">
    <property type="nucleotide sequence ID" value="XM_072998122.1"/>
</dbReference>
<evidence type="ECO:0000313" key="5">
    <source>
        <dbReference type="Proteomes" id="UP001652642"/>
    </source>
</evidence>
<proteinExistence type="predicted"/>
<keyword evidence="1" id="KW-0862">Zinc</keyword>
<dbReference type="SUPFAM" id="SSF57756">
    <property type="entry name" value="Retrovirus zinc finger-like domains"/>
    <property type="match status" value="1"/>
</dbReference>
<feature type="region of interest" description="Disordered" evidence="2">
    <location>
        <begin position="478"/>
        <end position="500"/>
    </location>
</feature>
<keyword evidence="1" id="KW-0479">Metal-binding</keyword>
<dbReference type="SUPFAM" id="SSF50630">
    <property type="entry name" value="Acid proteases"/>
    <property type="match status" value="1"/>
</dbReference>
<dbReference type="Pfam" id="PF00098">
    <property type="entry name" value="zf-CCHC"/>
    <property type="match status" value="1"/>
</dbReference>
<feature type="domain" description="SCAN box" evidence="4">
    <location>
        <begin position="128"/>
        <end position="205"/>
    </location>
</feature>
<keyword evidence="5" id="KW-1185">Reference proteome</keyword>
<dbReference type="InterPro" id="IPR021109">
    <property type="entry name" value="Peptidase_aspartic_dom_sf"/>
</dbReference>
<feature type="region of interest" description="Disordered" evidence="2">
    <location>
        <begin position="213"/>
        <end position="249"/>
    </location>
</feature>
<dbReference type="PANTHER" id="PTHR46888">
    <property type="entry name" value="ZINC KNUCKLE DOMAINCONTAINING PROTEIN-RELATED"/>
    <property type="match status" value="1"/>
</dbReference>
<evidence type="ECO:0000259" key="3">
    <source>
        <dbReference type="PROSITE" id="PS50158"/>
    </source>
</evidence>
<gene>
    <name evidence="6" type="primary">LOC140706737</name>
</gene>
<dbReference type="InterPro" id="IPR038269">
    <property type="entry name" value="SCAN_sf"/>
</dbReference>
<evidence type="ECO:0000313" key="6">
    <source>
        <dbReference type="RefSeq" id="XP_072854223.1"/>
    </source>
</evidence>
<dbReference type="PROSITE" id="PS50804">
    <property type="entry name" value="SCAN_BOX"/>
    <property type="match status" value="1"/>
</dbReference>
<accession>A0ABM5G998</accession>
<dbReference type="PROSITE" id="PS50158">
    <property type="entry name" value="ZF_CCHC"/>
    <property type="match status" value="1"/>
</dbReference>
<dbReference type="SMART" id="SM00431">
    <property type="entry name" value="SCAN"/>
    <property type="match status" value="1"/>
</dbReference>
<evidence type="ECO:0000259" key="4">
    <source>
        <dbReference type="PROSITE" id="PS50804"/>
    </source>
</evidence>
<dbReference type="CDD" id="cd00303">
    <property type="entry name" value="retropepsin_like"/>
    <property type="match status" value="1"/>
</dbReference>
<evidence type="ECO:0000256" key="2">
    <source>
        <dbReference type="SAM" id="MobiDB-lite"/>
    </source>
</evidence>
<feature type="domain" description="CCHC-type" evidence="3">
    <location>
        <begin position="307"/>
        <end position="321"/>
    </location>
</feature>
<dbReference type="InterPro" id="IPR003309">
    <property type="entry name" value="SCAN_dom"/>
</dbReference>
<evidence type="ECO:0008006" key="7">
    <source>
        <dbReference type="Google" id="ProtNLM"/>
    </source>
</evidence>
<organism evidence="5 6">
    <name type="scientific">Pogona vitticeps</name>
    <name type="common">central bearded dragon</name>
    <dbReference type="NCBI Taxonomy" id="103695"/>
    <lineage>
        <taxon>Eukaryota</taxon>
        <taxon>Metazoa</taxon>
        <taxon>Chordata</taxon>
        <taxon>Craniata</taxon>
        <taxon>Vertebrata</taxon>
        <taxon>Euteleostomi</taxon>
        <taxon>Lepidosauria</taxon>
        <taxon>Squamata</taxon>
        <taxon>Bifurcata</taxon>
        <taxon>Unidentata</taxon>
        <taxon>Episquamata</taxon>
        <taxon>Toxicofera</taxon>
        <taxon>Iguania</taxon>
        <taxon>Acrodonta</taxon>
        <taxon>Agamidae</taxon>
        <taxon>Amphibolurinae</taxon>
        <taxon>Pogona</taxon>
    </lineage>
</organism>
<dbReference type="InterPro" id="IPR001878">
    <property type="entry name" value="Znf_CCHC"/>
</dbReference>
<dbReference type="PANTHER" id="PTHR46888:SF1">
    <property type="entry name" value="RIBONUCLEASE H"/>
    <property type="match status" value="1"/>
</dbReference>
<dbReference type="SMART" id="SM00343">
    <property type="entry name" value="ZnF_C2HC"/>
    <property type="match status" value="1"/>
</dbReference>
<dbReference type="SUPFAM" id="SSF47353">
    <property type="entry name" value="Retrovirus capsid dimerization domain-like"/>
    <property type="match status" value="1"/>
</dbReference>
<feature type="compositionally biased region" description="Polar residues" evidence="2">
    <location>
        <begin position="233"/>
        <end position="249"/>
    </location>
</feature>
<name>A0ABM5G998_9SAUR</name>